<evidence type="ECO:0000259" key="7">
    <source>
        <dbReference type="SMART" id="SM00657"/>
    </source>
</evidence>
<dbReference type="PANTHER" id="PTHR15561:SF0">
    <property type="entry name" value="DNA-DIRECTED RNA POLYMERASE III SUBUNIT RPC9"/>
    <property type="match status" value="1"/>
</dbReference>
<dbReference type="RefSeq" id="XP_018986083.1">
    <property type="nucleotide sequence ID" value="XM_019131699.1"/>
</dbReference>
<comment type="similarity">
    <text evidence="2">Belongs to the eukaryotic RPC9 RNA polymerase subunit family.</text>
</comment>
<keyword evidence="9" id="KW-1185">Reference proteome</keyword>
<dbReference type="SMART" id="SM00657">
    <property type="entry name" value="RPOL4c"/>
    <property type="match status" value="1"/>
</dbReference>
<dbReference type="GO" id="GO:0005829">
    <property type="term" value="C:cytosol"/>
    <property type="evidence" value="ECO:0007669"/>
    <property type="project" value="EnsemblFungi"/>
</dbReference>
<evidence type="ECO:0000256" key="3">
    <source>
        <dbReference type="ARBA" id="ARBA00016672"/>
    </source>
</evidence>
<evidence type="ECO:0000313" key="8">
    <source>
        <dbReference type="EMBL" id="ODQ80755.1"/>
    </source>
</evidence>
<dbReference type="GO" id="GO:0003899">
    <property type="term" value="F:DNA-directed RNA polymerase activity"/>
    <property type="evidence" value="ECO:0007669"/>
    <property type="project" value="EnsemblFungi"/>
</dbReference>
<dbReference type="GO" id="GO:0005666">
    <property type="term" value="C:RNA polymerase III complex"/>
    <property type="evidence" value="ECO:0007669"/>
    <property type="project" value="EnsemblFungi"/>
</dbReference>
<dbReference type="PANTHER" id="PTHR15561">
    <property type="entry name" value="CALCITONIN GENE-RELATED PEPTIDE-RECEPTOR COMPONENT PROTEIN"/>
    <property type="match status" value="1"/>
</dbReference>
<keyword evidence="6" id="KW-0539">Nucleus</keyword>
<protein>
    <recommendedName>
        <fullName evidence="3">DNA-directed RNA polymerase III subunit RPC9</fullName>
    </recommendedName>
</protein>
<dbReference type="InterPro" id="IPR038324">
    <property type="entry name" value="Rpb4/RPC9_sf"/>
</dbReference>
<keyword evidence="4" id="KW-0240">DNA-directed RNA polymerase</keyword>
<name>A0A1E3QSR8_9ASCO</name>
<evidence type="ECO:0000256" key="2">
    <source>
        <dbReference type="ARBA" id="ARBA00006898"/>
    </source>
</evidence>
<dbReference type="GeneID" id="30149552"/>
<dbReference type="GO" id="GO:0006384">
    <property type="term" value="P:transcription initiation at RNA polymerase III promoter"/>
    <property type="evidence" value="ECO:0007669"/>
    <property type="project" value="EnsemblFungi"/>
</dbReference>
<dbReference type="GO" id="GO:0006386">
    <property type="term" value="P:termination of RNA polymerase III transcription"/>
    <property type="evidence" value="ECO:0007669"/>
    <property type="project" value="EnsemblFungi"/>
</dbReference>
<dbReference type="GO" id="GO:0042797">
    <property type="term" value="P:tRNA transcription by RNA polymerase III"/>
    <property type="evidence" value="ECO:0007669"/>
    <property type="project" value="EnsemblFungi"/>
</dbReference>
<dbReference type="AlphaFoldDB" id="A0A1E3QSR8"/>
<keyword evidence="5" id="KW-0804">Transcription</keyword>
<dbReference type="STRING" id="984486.A0A1E3QSR8"/>
<evidence type="ECO:0000256" key="6">
    <source>
        <dbReference type="ARBA" id="ARBA00023242"/>
    </source>
</evidence>
<dbReference type="InterPro" id="IPR005574">
    <property type="entry name" value="Rpb4/RPC9"/>
</dbReference>
<dbReference type="Pfam" id="PF03874">
    <property type="entry name" value="RNA_pol_Rpb4"/>
    <property type="match status" value="1"/>
</dbReference>
<feature type="domain" description="RNA polymerase Rpb4/RPC9 core" evidence="7">
    <location>
        <begin position="1"/>
        <end position="138"/>
    </location>
</feature>
<reference evidence="9" key="1">
    <citation type="submission" date="2016-05" db="EMBL/GenBank/DDBJ databases">
        <title>Comparative genomics of biotechnologically important yeasts.</title>
        <authorList>
            <consortium name="DOE Joint Genome Institute"/>
            <person name="Riley R."/>
            <person name="Haridas S."/>
            <person name="Wolfe K.H."/>
            <person name="Lopes M.R."/>
            <person name="Hittinger C.T."/>
            <person name="Goker M."/>
            <person name="Salamov A."/>
            <person name="Wisecaver J."/>
            <person name="Long T.M."/>
            <person name="Aerts A.L."/>
            <person name="Barry K."/>
            <person name="Choi C."/>
            <person name="Clum A."/>
            <person name="Coughlan A.Y."/>
            <person name="Deshpande S."/>
            <person name="Douglass A.P."/>
            <person name="Hanson S.J."/>
            <person name="Klenk H.-P."/>
            <person name="Labutti K."/>
            <person name="Lapidus A."/>
            <person name="Lindquist E."/>
            <person name="Lipzen A."/>
            <person name="Meier-Kolthoff J.P."/>
            <person name="Ohm R.A."/>
            <person name="Otillar R.P."/>
            <person name="Pangilinan J."/>
            <person name="Peng Y."/>
            <person name="Rokas A."/>
            <person name="Rosa C.A."/>
            <person name="Scheuner C."/>
            <person name="Sibirny A.A."/>
            <person name="Slot J.C."/>
            <person name="Stielow J.B."/>
            <person name="Sun H."/>
            <person name="Kurtzman C.P."/>
            <person name="Blackwell M."/>
            <person name="Grigoriev I.V."/>
            <person name="Jeffries T.W."/>
        </authorList>
    </citation>
    <scope>NUCLEOTIDE SEQUENCE [LARGE SCALE GENOMIC DNA]</scope>
    <source>
        <strain evidence="9">NRRL Y-12698</strain>
    </source>
</reference>
<dbReference type="OrthoDB" id="1746530at2759"/>
<sequence length="151" mass="18013">MKIENPREKFLSNYEVYDYLKEILSKNNWGFTAEEHEYKNDKKWRKNDMENLEAITRDTLAYLKKSTPVEMQSPETITEMMRFLNTMELEKIEKLQILNNLPRNLVSLYAIVEECDSRFDEEKCNKLIEKIDALFPEEQSEEVEDAAMEDA</sequence>
<dbReference type="Gene3D" id="1.20.1250.40">
    <property type="match status" value="1"/>
</dbReference>
<accession>A0A1E3QSR8</accession>
<evidence type="ECO:0000313" key="9">
    <source>
        <dbReference type="Proteomes" id="UP000094336"/>
    </source>
</evidence>
<evidence type="ECO:0000256" key="4">
    <source>
        <dbReference type="ARBA" id="ARBA00022478"/>
    </source>
</evidence>
<evidence type="ECO:0000256" key="5">
    <source>
        <dbReference type="ARBA" id="ARBA00023163"/>
    </source>
</evidence>
<proteinExistence type="inferred from homology"/>
<gene>
    <name evidence="8" type="ORF">BABINDRAFT_35066</name>
</gene>
<dbReference type="SUPFAM" id="SSF47819">
    <property type="entry name" value="HRDC-like"/>
    <property type="match status" value="1"/>
</dbReference>
<organism evidence="8 9">
    <name type="scientific">Babjeviella inositovora NRRL Y-12698</name>
    <dbReference type="NCBI Taxonomy" id="984486"/>
    <lineage>
        <taxon>Eukaryota</taxon>
        <taxon>Fungi</taxon>
        <taxon>Dikarya</taxon>
        <taxon>Ascomycota</taxon>
        <taxon>Saccharomycotina</taxon>
        <taxon>Pichiomycetes</taxon>
        <taxon>Serinales incertae sedis</taxon>
        <taxon>Babjeviella</taxon>
    </lineage>
</organism>
<comment type="subcellular location">
    <subcellularLocation>
        <location evidence="1">Nucleus</location>
    </subcellularLocation>
</comment>
<dbReference type="InterPro" id="IPR010997">
    <property type="entry name" value="HRDC-like_sf"/>
</dbReference>
<dbReference type="InterPro" id="IPR038846">
    <property type="entry name" value="RPC9"/>
</dbReference>
<dbReference type="Proteomes" id="UP000094336">
    <property type="component" value="Unassembled WGS sequence"/>
</dbReference>
<dbReference type="GO" id="GO:0000166">
    <property type="term" value="F:nucleotide binding"/>
    <property type="evidence" value="ECO:0007669"/>
    <property type="project" value="InterPro"/>
</dbReference>
<evidence type="ECO:0000256" key="1">
    <source>
        <dbReference type="ARBA" id="ARBA00004123"/>
    </source>
</evidence>
<dbReference type="InterPro" id="IPR006590">
    <property type="entry name" value="RNA_pol_Rpb4/RPC9_core"/>
</dbReference>
<dbReference type="EMBL" id="KV454429">
    <property type="protein sequence ID" value="ODQ80755.1"/>
    <property type="molecule type" value="Genomic_DNA"/>
</dbReference>